<dbReference type="Proteomes" id="UP000032266">
    <property type="component" value="Chromosome"/>
</dbReference>
<dbReference type="OrthoDB" id="9760689at2"/>
<evidence type="ECO:0000313" key="3">
    <source>
        <dbReference type="EMBL" id="AJQ94777.1"/>
    </source>
</evidence>
<dbReference type="RefSeq" id="WP_044617243.1">
    <property type="nucleotide sequence ID" value="NZ_CP007142.1"/>
</dbReference>
<evidence type="ECO:0000259" key="2">
    <source>
        <dbReference type="Pfam" id="PF13649"/>
    </source>
</evidence>
<dbReference type="InterPro" id="IPR029063">
    <property type="entry name" value="SAM-dependent_MTases_sf"/>
</dbReference>
<dbReference type="PATRIC" id="fig|1445510.3.peg.2697"/>
<protein>
    <submittedName>
        <fullName evidence="3">2-polyprenyl-3-methyl-5-hydroxy-6-metoxy-1, 4-benzoquinol methylase</fullName>
    </submittedName>
</protein>
<keyword evidence="1" id="KW-0808">Transferase</keyword>
<dbReference type="KEGG" id="gsn:YC6258_02739"/>
<dbReference type="PANTHER" id="PTHR43861:SF3">
    <property type="entry name" value="PUTATIVE (AFU_ORTHOLOGUE AFUA_2G14390)-RELATED"/>
    <property type="match status" value="1"/>
</dbReference>
<dbReference type="EMBL" id="CP007142">
    <property type="protein sequence ID" value="AJQ94777.1"/>
    <property type="molecule type" value="Genomic_DNA"/>
</dbReference>
<keyword evidence="4" id="KW-1185">Reference proteome</keyword>
<evidence type="ECO:0000313" key="4">
    <source>
        <dbReference type="Proteomes" id="UP000032266"/>
    </source>
</evidence>
<dbReference type="HOGENOM" id="CLU_069129_3_0_6"/>
<proteinExistence type="predicted"/>
<reference evidence="3 4" key="1">
    <citation type="submission" date="2014-01" db="EMBL/GenBank/DDBJ databases">
        <title>Full genme sequencing of cellulolytic bacterium Gynuella sunshinyii YC6258T gen. nov., sp. nov.</title>
        <authorList>
            <person name="Khan H."/>
            <person name="Chung E.J."/>
            <person name="Chung Y.R."/>
        </authorList>
    </citation>
    <scope>NUCLEOTIDE SEQUENCE [LARGE SCALE GENOMIC DNA]</scope>
    <source>
        <strain evidence="3 4">YC6258</strain>
    </source>
</reference>
<gene>
    <name evidence="3" type="ORF">YC6258_02739</name>
</gene>
<dbReference type="GO" id="GO:0032259">
    <property type="term" value="P:methylation"/>
    <property type="evidence" value="ECO:0007669"/>
    <property type="project" value="UniProtKB-KW"/>
</dbReference>
<dbReference type="CDD" id="cd02440">
    <property type="entry name" value="AdoMet_MTases"/>
    <property type="match status" value="1"/>
</dbReference>
<sequence>MFKTLEEINLRPKIFGAYTAESLWSDSHRAKQMLTFHLNEHIDVSSRNHKFIESSIEWMKEEFALNIGSKICDFGCGPGLYTSKFARLGADVTGIDFSASSIEYANEKASELGLNIKYINANYLDVSLPTQYDLITMIMCDFCALNPKQRASLLAKFSDLLSHSGKLVMDVYSVSSFDAKEEVSGYERNHLNHFWYQEDYYCFSNTFKYEEEKVILDKYSLFTQSGKSEVVYNWLQCFSLETLKQELANAGLRVQAVYSDVCGNNYNPNLTEFAVVVERNI</sequence>
<dbReference type="SUPFAM" id="SSF53335">
    <property type="entry name" value="S-adenosyl-L-methionine-dependent methyltransferases"/>
    <property type="match status" value="1"/>
</dbReference>
<evidence type="ECO:0000256" key="1">
    <source>
        <dbReference type="ARBA" id="ARBA00022679"/>
    </source>
</evidence>
<dbReference type="Gene3D" id="3.40.50.150">
    <property type="entry name" value="Vaccinia Virus protein VP39"/>
    <property type="match status" value="1"/>
</dbReference>
<accession>A0A0C5VJH3</accession>
<dbReference type="AlphaFoldDB" id="A0A0C5VJH3"/>
<dbReference type="Pfam" id="PF13649">
    <property type="entry name" value="Methyltransf_25"/>
    <property type="match status" value="1"/>
</dbReference>
<dbReference type="InterPro" id="IPR041698">
    <property type="entry name" value="Methyltransf_25"/>
</dbReference>
<name>A0A0C5VJH3_9GAMM</name>
<dbReference type="PANTHER" id="PTHR43861">
    <property type="entry name" value="TRANS-ACONITATE 2-METHYLTRANSFERASE-RELATED"/>
    <property type="match status" value="1"/>
</dbReference>
<organism evidence="3 4">
    <name type="scientific">Gynuella sunshinyii YC6258</name>
    <dbReference type="NCBI Taxonomy" id="1445510"/>
    <lineage>
        <taxon>Bacteria</taxon>
        <taxon>Pseudomonadati</taxon>
        <taxon>Pseudomonadota</taxon>
        <taxon>Gammaproteobacteria</taxon>
        <taxon>Oceanospirillales</taxon>
        <taxon>Saccharospirillaceae</taxon>
        <taxon>Gynuella</taxon>
    </lineage>
</organism>
<feature type="domain" description="Methyltransferase" evidence="2">
    <location>
        <begin position="71"/>
        <end position="165"/>
    </location>
</feature>
<dbReference type="STRING" id="1445510.YC6258_02739"/>
<keyword evidence="3" id="KW-0489">Methyltransferase</keyword>
<dbReference type="GO" id="GO:0008168">
    <property type="term" value="F:methyltransferase activity"/>
    <property type="evidence" value="ECO:0007669"/>
    <property type="project" value="UniProtKB-KW"/>
</dbReference>